<dbReference type="SUPFAM" id="SSF53448">
    <property type="entry name" value="Nucleotide-diphospho-sugar transferases"/>
    <property type="match status" value="1"/>
</dbReference>
<evidence type="ECO:0000313" key="2">
    <source>
        <dbReference type="Proteomes" id="UP000001402"/>
    </source>
</evidence>
<sequence>MRLCCFSMVKDEADIIEDWLRYAISIFGPGNVVVLDDASSDGTSDILFHYRSLIRTERVRSSAAGPSKGELMTAAMNADRGAYDILVPLDADEFIGLQNSWRRSDVMQVFEGLDVARTGRFKFPLTYQAIPPLSAAPNGIRLIKDFSVTSYEFFGNRRTDFAKTFFSARHFISVDSGNHHGASACERVDYTDFWLYHFPARSLDQFAKKILNGARYAGLWEKYDKAQHWRRAFDAYRCGELESHYRKVFVDVSKHRRAEWPSDELTFIDDHPNLPPRCRRS</sequence>
<dbReference type="InterPro" id="IPR029044">
    <property type="entry name" value="Nucleotide-diphossugar_trans"/>
</dbReference>
<proteinExistence type="predicted"/>
<dbReference type="AlphaFoldDB" id="E6VQ44"/>
<dbReference type="HOGENOM" id="CLU_990009_0_0_5"/>
<dbReference type="EMBL" id="CP002418">
    <property type="protein sequence ID" value="ADU43721.1"/>
    <property type="molecule type" value="Genomic_DNA"/>
</dbReference>
<organism evidence="1 2">
    <name type="scientific">Rhodopseudomonas palustris (strain DX-1)</name>
    <dbReference type="NCBI Taxonomy" id="652103"/>
    <lineage>
        <taxon>Bacteria</taxon>
        <taxon>Pseudomonadati</taxon>
        <taxon>Pseudomonadota</taxon>
        <taxon>Alphaproteobacteria</taxon>
        <taxon>Hyphomicrobiales</taxon>
        <taxon>Nitrobacteraceae</taxon>
        <taxon>Rhodopseudomonas</taxon>
    </lineage>
</organism>
<evidence type="ECO:0000313" key="1">
    <source>
        <dbReference type="EMBL" id="ADU43721.1"/>
    </source>
</evidence>
<gene>
    <name evidence="1" type="ordered locus">Rpdx1_2123</name>
</gene>
<protein>
    <recommendedName>
        <fullName evidence="3">Glycosyltransferase 2-like domain-containing protein</fullName>
    </recommendedName>
</protein>
<dbReference type="Pfam" id="PF13704">
    <property type="entry name" value="Glyco_tranf_2_4"/>
    <property type="match status" value="1"/>
</dbReference>
<dbReference type="KEGG" id="rpx:Rpdx1_2123"/>
<dbReference type="Gene3D" id="3.90.550.10">
    <property type="entry name" value="Spore Coat Polysaccharide Biosynthesis Protein SpsA, Chain A"/>
    <property type="match status" value="1"/>
</dbReference>
<accession>E6VQ44</accession>
<name>E6VQ44_RHOPX</name>
<dbReference type="Proteomes" id="UP000001402">
    <property type="component" value="Chromosome"/>
</dbReference>
<reference evidence="1" key="1">
    <citation type="submission" date="2010-12" db="EMBL/GenBank/DDBJ databases">
        <title>Complete sequence of Rhodopseudomonas palustris DX-1.</title>
        <authorList>
            <consortium name="US DOE Joint Genome Institute"/>
            <person name="Lucas S."/>
            <person name="Copeland A."/>
            <person name="Lapidus A."/>
            <person name="Cheng J.-F."/>
            <person name="Goodwin L."/>
            <person name="Pitluck S."/>
            <person name="Misra M."/>
            <person name="Chertkov O."/>
            <person name="Detter J.C."/>
            <person name="Han C."/>
            <person name="Tapia R."/>
            <person name="Land M."/>
            <person name="Hauser L."/>
            <person name="Kyrpides N."/>
            <person name="Ivanova N."/>
            <person name="Ovchinnikova G."/>
            <person name="Logan B."/>
            <person name="Oda Y."/>
            <person name="Harwood C."/>
            <person name="Woyke T."/>
        </authorList>
    </citation>
    <scope>NUCLEOTIDE SEQUENCE [LARGE SCALE GENOMIC DNA]</scope>
    <source>
        <strain evidence="1">DX-1</strain>
    </source>
</reference>
<evidence type="ECO:0008006" key="3">
    <source>
        <dbReference type="Google" id="ProtNLM"/>
    </source>
</evidence>
<dbReference type="STRING" id="652103.Rpdx1_2123"/>